<dbReference type="PATRIC" id="fig|1590043.3.peg.2360"/>
<organism evidence="6">
    <name type="scientific">Candidatus Berkiella aquae</name>
    <dbReference type="NCBI Taxonomy" id="295108"/>
    <lineage>
        <taxon>Bacteria</taxon>
        <taxon>Pseudomonadati</taxon>
        <taxon>Pseudomonadota</taxon>
        <taxon>Gammaproteobacteria</taxon>
        <taxon>Candidatus Berkiellales</taxon>
        <taxon>Candidatus Berkiellaceae</taxon>
        <taxon>Candidatus Berkiella</taxon>
    </lineage>
</organism>
<dbReference type="GO" id="GO:0043565">
    <property type="term" value="F:sequence-specific DNA binding"/>
    <property type="evidence" value="ECO:0007669"/>
    <property type="project" value="TreeGrafter"/>
</dbReference>
<name>A0A0Q9YUH2_9GAMM</name>
<dbReference type="PRINTS" id="PR00039">
    <property type="entry name" value="HTHLYSR"/>
</dbReference>
<dbReference type="PANTHER" id="PTHR30537">
    <property type="entry name" value="HTH-TYPE TRANSCRIPTIONAL REGULATOR"/>
    <property type="match status" value="1"/>
</dbReference>
<dbReference type="EMBL" id="LKAJ01000010">
    <property type="protein sequence ID" value="KRG20580.1"/>
    <property type="molecule type" value="Genomic_DNA"/>
</dbReference>
<keyword evidence="2" id="KW-0805">Transcription regulation</keyword>
<evidence type="ECO:0000259" key="5">
    <source>
        <dbReference type="PROSITE" id="PS50931"/>
    </source>
</evidence>
<evidence type="ECO:0000256" key="2">
    <source>
        <dbReference type="ARBA" id="ARBA00023015"/>
    </source>
</evidence>
<reference evidence="6" key="1">
    <citation type="submission" date="2015-09" db="EMBL/GenBank/DDBJ databases">
        <title>Draft Genome Sequences of Two Novel Amoeba-resistant Intranuclear Bacteria, Candidatus Berkiella cookevillensis and Candidatus Berkiella aquae.</title>
        <authorList>
            <person name="Mehari Y.T."/>
            <person name="Arivett B.A."/>
            <person name="Farone A.L."/>
            <person name="Gunderson J.H."/>
            <person name="Farone M.B."/>
        </authorList>
    </citation>
    <scope>NUCLEOTIDE SEQUENCE [LARGE SCALE GENOMIC DNA]</scope>
    <source>
        <strain evidence="6">HT99</strain>
    </source>
</reference>
<evidence type="ECO:0000256" key="3">
    <source>
        <dbReference type="ARBA" id="ARBA00023125"/>
    </source>
</evidence>
<dbReference type="Gene3D" id="3.40.190.290">
    <property type="match status" value="1"/>
</dbReference>
<dbReference type="InterPro" id="IPR036388">
    <property type="entry name" value="WH-like_DNA-bd_sf"/>
</dbReference>
<evidence type="ECO:0000313" key="6">
    <source>
        <dbReference type="EMBL" id="KRG20580.1"/>
    </source>
</evidence>
<dbReference type="SUPFAM" id="SSF53850">
    <property type="entry name" value="Periplasmic binding protein-like II"/>
    <property type="match status" value="1"/>
</dbReference>
<dbReference type="GO" id="GO:0003700">
    <property type="term" value="F:DNA-binding transcription factor activity"/>
    <property type="evidence" value="ECO:0007669"/>
    <property type="project" value="InterPro"/>
</dbReference>
<dbReference type="Gene3D" id="1.10.10.10">
    <property type="entry name" value="Winged helix-like DNA-binding domain superfamily/Winged helix DNA-binding domain"/>
    <property type="match status" value="1"/>
</dbReference>
<dbReference type="PANTHER" id="PTHR30537:SF5">
    <property type="entry name" value="HTH-TYPE TRANSCRIPTIONAL ACTIVATOR TTDR-RELATED"/>
    <property type="match status" value="1"/>
</dbReference>
<protein>
    <submittedName>
        <fullName evidence="6">HTH-type transcriptional regulator DmlR</fullName>
    </submittedName>
</protein>
<dbReference type="GO" id="GO:0006351">
    <property type="term" value="P:DNA-templated transcription"/>
    <property type="evidence" value="ECO:0007669"/>
    <property type="project" value="TreeGrafter"/>
</dbReference>
<dbReference type="STRING" id="295108.HT99x_02312"/>
<dbReference type="InterPro" id="IPR000847">
    <property type="entry name" value="LysR_HTH_N"/>
</dbReference>
<dbReference type="Pfam" id="PF03466">
    <property type="entry name" value="LysR_substrate"/>
    <property type="match status" value="1"/>
</dbReference>
<dbReference type="InterPro" id="IPR005119">
    <property type="entry name" value="LysR_subst-bd"/>
</dbReference>
<proteinExistence type="inferred from homology"/>
<evidence type="ECO:0000256" key="4">
    <source>
        <dbReference type="ARBA" id="ARBA00023163"/>
    </source>
</evidence>
<sequence length="313" mass="36033">MPTNLLTMVNFDNICLQICNNDGFMNKLECIATLITVIEENGFSAAARKLKLSTPAISRQITALENDLGITLLKRTTRQIALTDPGLRYYEECKQIIHALQLTETALKSSQQQASGQLHILSNRYFADKFLIPRLPDFMQQHPLLTIKIQLAERFPDFRKEDVDLAFGISMEGPPDLIRRQVDLTRYVLCASPGYLQKYGTPQNPKELIKHHYITHTMRQPDNMIMLDNHQEILVKPILWLDDSRAMCDAAISGIGLVRLHDYVVQDALACGQLQEILPEYHQQTVPVYLYYEKSRFLLPKIRRFIDYYTAHP</sequence>
<keyword evidence="3" id="KW-0238">DNA-binding</keyword>
<dbReference type="AlphaFoldDB" id="A0A0Q9YUH2"/>
<dbReference type="CDD" id="cd08422">
    <property type="entry name" value="PBP2_CrgA_like"/>
    <property type="match status" value="1"/>
</dbReference>
<dbReference type="InterPro" id="IPR036390">
    <property type="entry name" value="WH_DNA-bd_sf"/>
</dbReference>
<dbReference type="PROSITE" id="PS50931">
    <property type="entry name" value="HTH_LYSR"/>
    <property type="match status" value="1"/>
</dbReference>
<dbReference type="FunFam" id="1.10.10.10:FF:000001">
    <property type="entry name" value="LysR family transcriptional regulator"/>
    <property type="match status" value="1"/>
</dbReference>
<feature type="domain" description="HTH lysR-type" evidence="5">
    <location>
        <begin position="26"/>
        <end position="83"/>
    </location>
</feature>
<gene>
    <name evidence="6" type="primary">dmlR</name>
    <name evidence="6" type="ORF">HT99x_02312</name>
</gene>
<comment type="caution">
    <text evidence="6">The sequence shown here is derived from an EMBL/GenBank/DDBJ whole genome shotgun (WGS) entry which is preliminary data.</text>
</comment>
<accession>A0A0Q9YUH2</accession>
<keyword evidence="4" id="KW-0804">Transcription</keyword>
<dbReference type="SUPFAM" id="SSF46785">
    <property type="entry name" value="Winged helix' DNA-binding domain"/>
    <property type="match status" value="1"/>
</dbReference>
<evidence type="ECO:0000256" key="1">
    <source>
        <dbReference type="ARBA" id="ARBA00009437"/>
    </source>
</evidence>
<comment type="similarity">
    <text evidence="1">Belongs to the LysR transcriptional regulatory family.</text>
</comment>
<dbReference type="Pfam" id="PF00126">
    <property type="entry name" value="HTH_1"/>
    <property type="match status" value="1"/>
</dbReference>
<dbReference type="InterPro" id="IPR058163">
    <property type="entry name" value="LysR-type_TF_proteobact-type"/>
</dbReference>